<evidence type="ECO:0000313" key="3">
    <source>
        <dbReference type="EMBL" id="CRK92521.1"/>
    </source>
</evidence>
<dbReference type="Gene3D" id="2.170.140.10">
    <property type="entry name" value="Chitin binding domain"/>
    <property type="match status" value="1"/>
</dbReference>
<dbReference type="PROSITE" id="PS50940">
    <property type="entry name" value="CHIT_BIND_II"/>
    <property type="match status" value="2"/>
</dbReference>
<feature type="domain" description="Chitin-binding type-2" evidence="2">
    <location>
        <begin position="84"/>
        <end position="142"/>
    </location>
</feature>
<keyword evidence="1" id="KW-0732">Signal</keyword>
<dbReference type="AlphaFoldDB" id="A0A1J1I2B7"/>
<feature type="chain" id="PRO_5009619068" evidence="1">
    <location>
        <begin position="20"/>
        <end position="166"/>
    </location>
</feature>
<gene>
    <name evidence="3" type="ORF">CLUMA_CG006070</name>
</gene>
<dbReference type="OrthoDB" id="6020543at2759"/>
<proteinExistence type="predicted"/>
<accession>A0A1J1I2B7</accession>
<dbReference type="Proteomes" id="UP000183832">
    <property type="component" value="Unassembled WGS sequence"/>
</dbReference>
<dbReference type="Pfam" id="PF01607">
    <property type="entry name" value="CBM_14"/>
    <property type="match status" value="2"/>
</dbReference>
<dbReference type="GO" id="GO:0005576">
    <property type="term" value="C:extracellular region"/>
    <property type="evidence" value="ECO:0007669"/>
    <property type="project" value="InterPro"/>
</dbReference>
<dbReference type="GO" id="GO:0008061">
    <property type="term" value="F:chitin binding"/>
    <property type="evidence" value="ECO:0007669"/>
    <property type="project" value="InterPro"/>
</dbReference>
<dbReference type="InterPro" id="IPR002557">
    <property type="entry name" value="Chitin-bd_dom"/>
</dbReference>
<dbReference type="SUPFAM" id="SSF57625">
    <property type="entry name" value="Invertebrate chitin-binding proteins"/>
    <property type="match status" value="2"/>
</dbReference>
<sequence length="166" mass="19048">MKHYIALALIALAFTPSMGQEIDCSEEFFRVSRREGSCVDFFICMIGQRIDFSCDPGDIFDVDRIACRPGDAETCEFIIPQIPDDACDNNFNTIHRHPDPDNCVDFFVCLNFNMIQFRCPMFYIFDATINRCIAGDPVTCRETELTPYEAFIKNFGHKVRSRLSNV</sequence>
<reference evidence="3 4" key="1">
    <citation type="submission" date="2015-04" db="EMBL/GenBank/DDBJ databases">
        <authorList>
            <person name="Syromyatnikov M.Y."/>
            <person name="Popov V.N."/>
        </authorList>
    </citation>
    <scope>NUCLEOTIDE SEQUENCE [LARGE SCALE GENOMIC DNA]</scope>
</reference>
<feature type="signal peptide" evidence="1">
    <location>
        <begin position="1"/>
        <end position="19"/>
    </location>
</feature>
<name>A0A1J1I2B7_9DIPT</name>
<dbReference type="InterPro" id="IPR036508">
    <property type="entry name" value="Chitin-bd_dom_sf"/>
</dbReference>
<feature type="domain" description="Chitin-binding type-2" evidence="2">
    <location>
        <begin position="21"/>
        <end position="77"/>
    </location>
</feature>
<evidence type="ECO:0000256" key="1">
    <source>
        <dbReference type="SAM" id="SignalP"/>
    </source>
</evidence>
<evidence type="ECO:0000313" key="4">
    <source>
        <dbReference type="Proteomes" id="UP000183832"/>
    </source>
</evidence>
<organism evidence="3 4">
    <name type="scientific">Clunio marinus</name>
    <dbReference type="NCBI Taxonomy" id="568069"/>
    <lineage>
        <taxon>Eukaryota</taxon>
        <taxon>Metazoa</taxon>
        <taxon>Ecdysozoa</taxon>
        <taxon>Arthropoda</taxon>
        <taxon>Hexapoda</taxon>
        <taxon>Insecta</taxon>
        <taxon>Pterygota</taxon>
        <taxon>Neoptera</taxon>
        <taxon>Endopterygota</taxon>
        <taxon>Diptera</taxon>
        <taxon>Nematocera</taxon>
        <taxon>Chironomoidea</taxon>
        <taxon>Chironomidae</taxon>
        <taxon>Clunio</taxon>
    </lineage>
</organism>
<protein>
    <submittedName>
        <fullName evidence="3">CLUMA_CG006070, isoform A</fullName>
    </submittedName>
</protein>
<dbReference type="EMBL" id="CVRI01000030">
    <property type="protein sequence ID" value="CRK92521.1"/>
    <property type="molecule type" value="Genomic_DNA"/>
</dbReference>
<dbReference type="SMART" id="SM00494">
    <property type="entry name" value="ChtBD2"/>
    <property type="match status" value="2"/>
</dbReference>
<keyword evidence="4" id="KW-1185">Reference proteome</keyword>
<evidence type="ECO:0000259" key="2">
    <source>
        <dbReference type="PROSITE" id="PS50940"/>
    </source>
</evidence>